<dbReference type="FunFam" id="3.40.50.1260:FF:000031">
    <property type="entry name" value="Phosphoglycerate kinase 1"/>
    <property type="match status" value="1"/>
</dbReference>
<dbReference type="RefSeq" id="WP_112664985.1">
    <property type="nucleotide sequence ID" value="NZ_QKVO01000001.1"/>
</dbReference>
<comment type="catalytic activity">
    <reaction evidence="1 11 14">
        <text>(2R)-3-phosphoglycerate + ATP = (2R)-3-phospho-glyceroyl phosphate + ADP</text>
        <dbReference type="Rhea" id="RHEA:14801"/>
        <dbReference type="ChEBI" id="CHEBI:30616"/>
        <dbReference type="ChEBI" id="CHEBI:57604"/>
        <dbReference type="ChEBI" id="CHEBI:58272"/>
        <dbReference type="ChEBI" id="CHEBI:456216"/>
        <dbReference type="EC" id="2.7.2.3"/>
    </reaction>
</comment>
<evidence type="ECO:0000313" key="15">
    <source>
        <dbReference type="EMBL" id="RAO95324.1"/>
    </source>
</evidence>
<reference evidence="16" key="1">
    <citation type="submission" date="2018-06" db="EMBL/GenBank/DDBJ databases">
        <authorList>
            <person name="Martinez Ocampo F."/>
            <person name="Quiroz Castaneda R.E."/>
            <person name="Rojas Lopez X."/>
        </authorList>
    </citation>
    <scope>NUCLEOTIDE SEQUENCE [LARGE SCALE GENOMIC DNA]</scope>
    <source>
        <strain evidence="16">INIFAP02</strain>
    </source>
</reference>
<dbReference type="AlphaFoldDB" id="A0A328PLQ3"/>
<dbReference type="EMBL" id="QKVO01000001">
    <property type="protein sequence ID" value="RAO95324.1"/>
    <property type="molecule type" value="Genomic_DNA"/>
</dbReference>
<dbReference type="InterPro" id="IPR015824">
    <property type="entry name" value="Phosphoglycerate_kinase_N"/>
</dbReference>
<evidence type="ECO:0000256" key="4">
    <source>
        <dbReference type="ARBA" id="ARBA00013061"/>
    </source>
</evidence>
<name>A0A328PLQ3_9MOLU</name>
<dbReference type="Gene3D" id="3.40.50.1260">
    <property type="entry name" value="Phosphoglycerate kinase, N-terminal domain"/>
    <property type="match status" value="2"/>
</dbReference>
<keyword evidence="10 11" id="KW-0324">Glycolysis</keyword>
<feature type="binding site" evidence="12">
    <location>
        <position position="166"/>
    </location>
    <ligand>
        <name>(2R)-3-phosphoglycerate</name>
        <dbReference type="ChEBI" id="CHEBI:58272"/>
    </ligand>
</feature>
<dbReference type="PROSITE" id="PS00111">
    <property type="entry name" value="PGLYCERATE_KINASE"/>
    <property type="match status" value="1"/>
</dbReference>
<comment type="pathway">
    <text evidence="2 11">Carbohydrate degradation; glycolysis; pyruvate from D-glyceraldehyde 3-phosphate: step 2/5.</text>
</comment>
<feature type="binding site" evidence="12">
    <location>
        <position position="38"/>
    </location>
    <ligand>
        <name>(2R)-3-phosphoglycerate</name>
        <dbReference type="ChEBI" id="CHEBI:58272"/>
    </ligand>
</feature>
<sequence>MRFHKQTLRDLDLKNKRVVVRLDLNVPIENGVIKNKTRILGTIETLKYLMENGCKVVALSHFDRIKDYDDMISGKKSLKIVAEEFKQIFSSKQVEFVEDREFDVIKKKIKDTGADLVILQNTRYYDIDPSTKEAVKWESKNSPVLAQFYAELGDVFVNDAFGTSHRAHASNVGVAERAKDNAVGFLVEKELKALDYACETTEGPKVMILGGSKASDKLKLIKEIIGKVDKLIIGGGMSYTFLKAQGKPVGLSLVEHDYIQQCNEILSQYPEKIVLPVDHLVADKFEDKPGRVIDAESKDWNIGMALDIGPKTVEYFSEILESAKVVLWNGPMGVFEFDNYSGGTFSILKKLAELTQKRGVYSLIGGGDSVAAAEKLKMTDQFSFVSTGGGATLTYLEKGPVPGIEVIKDKKV</sequence>
<keyword evidence="16" id="KW-1185">Reference proteome</keyword>
<feature type="binding site" evidence="11">
    <location>
        <position position="38"/>
    </location>
    <ligand>
        <name>substrate</name>
    </ligand>
</feature>
<keyword evidence="8 11" id="KW-0418">Kinase</keyword>
<dbReference type="GO" id="GO:0006094">
    <property type="term" value="P:gluconeogenesis"/>
    <property type="evidence" value="ECO:0007669"/>
    <property type="project" value="TreeGrafter"/>
</dbReference>
<dbReference type="InterPro" id="IPR015911">
    <property type="entry name" value="Phosphoglycerate_kinase_CS"/>
</dbReference>
<dbReference type="Pfam" id="PF00162">
    <property type="entry name" value="PGK"/>
    <property type="match status" value="1"/>
</dbReference>
<feature type="binding site" evidence="11 12">
    <location>
        <begin position="23"/>
        <end position="25"/>
    </location>
    <ligand>
        <name>substrate</name>
    </ligand>
</feature>
<dbReference type="Proteomes" id="UP000249762">
    <property type="component" value="Unassembled WGS sequence"/>
</dbReference>
<dbReference type="GO" id="GO:0043531">
    <property type="term" value="F:ADP binding"/>
    <property type="evidence" value="ECO:0007669"/>
    <property type="project" value="TreeGrafter"/>
</dbReference>
<feature type="binding site" evidence="11 12">
    <location>
        <begin position="61"/>
        <end position="64"/>
    </location>
    <ligand>
        <name>substrate</name>
    </ligand>
</feature>
<dbReference type="PRINTS" id="PR00477">
    <property type="entry name" value="PHGLYCKINASE"/>
</dbReference>
<evidence type="ECO:0000313" key="16">
    <source>
        <dbReference type="Proteomes" id="UP000249762"/>
    </source>
</evidence>
<dbReference type="GO" id="GO:0006096">
    <property type="term" value="P:glycolytic process"/>
    <property type="evidence" value="ECO:0007669"/>
    <property type="project" value="UniProtKB-UniRule"/>
</dbReference>
<dbReference type="PIRSF" id="PIRSF000724">
    <property type="entry name" value="Pgk"/>
    <property type="match status" value="1"/>
</dbReference>
<evidence type="ECO:0000256" key="9">
    <source>
        <dbReference type="ARBA" id="ARBA00022840"/>
    </source>
</evidence>
<evidence type="ECO:0000256" key="10">
    <source>
        <dbReference type="ARBA" id="ARBA00023152"/>
    </source>
</evidence>
<evidence type="ECO:0000256" key="11">
    <source>
        <dbReference type="HAMAP-Rule" id="MF_00145"/>
    </source>
</evidence>
<evidence type="ECO:0000256" key="3">
    <source>
        <dbReference type="ARBA" id="ARBA00008982"/>
    </source>
</evidence>
<dbReference type="UniPathway" id="UPA00109">
    <property type="reaction ID" value="UER00185"/>
</dbReference>
<comment type="caution">
    <text evidence="15">The sequence shown here is derived from an EMBL/GenBank/DDBJ whole genome shotgun (WGS) entry which is preliminary data.</text>
</comment>
<dbReference type="HAMAP" id="MF_00145">
    <property type="entry name" value="Phosphoglyc_kinase"/>
    <property type="match status" value="1"/>
</dbReference>
<keyword evidence="11" id="KW-0963">Cytoplasm</keyword>
<feature type="binding site" evidence="11 13">
    <location>
        <position position="217"/>
    </location>
    <ligand>
        <name>ATP</name>
        <dbReference type="ChEBI" id="CHEBI:30616"/>
    </ligand>
</feature>
<feature type="binding site" evidence="12">
    <location>
        <position position="123"/>
    </location>
    <ligand>
        <name>(2R)-3-phosphoglycerate</name>
        <dbReference type="ChEBI" id="CHEBI:58272"/>
    </ligand>
</feature>
<dbReference type="GO" id="GO:0005524">
    <property type="term" value="F:ATP binding"/>
    <property type="evidence" value="ECO:0007669"/>
    <property type="project" value="UniProtKB-KW"/>
</dbReference>
<dbReference type="InterPro" id="IPR001576">
    <property type="entry name" value="Phosphoglycerate_kinase"/>
</dbReference>
<dbReference type="InterPro" id="IPR036043">
    <property type="entry name" value="Phosphoglycerate_kinase_sf"/>
</dbReference>
<dbReference type="SUPFAM" id="SSF53748">
    <property type="entry name" value="Phosphoglycerate kinase"/>
    <property type="match status" value="1"/>
</dbReference>
<dbReference type="GO" id="GO:0004618">
    <property type="term" value="F:phosphoglycerate kinase activity"/>
    <property type="evidence" value="ECO:0007669"/>
    <property type="project" value="UniProtKB-UniRule"/>
</dbReference>
<evidence type="ECO:0000256" key="5">
    <source>
        <dbReference type="ARBA" id="ARBA00016471"/>
    </source>
</evidence>
<evidence type="ECO:0000256" key="7">
    <source>
        <dbReference type="ARBA" id="ARBA00022741"/>
    </source>
</evidence>
<dbReference type="OrthoDB" id="9808460at2"/>
<comment type="similarity">
    <text evidence="3 11 14">Belongs to the phosphoglycerate kinase family.</text>
</comment>
<proteinExistence type="inferred from homology"/>
<comment type="subunit">
    <text evidence="11">Monomer.</text>
</comment>
<keyword evidence="6 11" id="KW-0808">Transferase</keyword>
<feature type="binding site" evidence="11">
    <location>
        <position position="166"/>
    </location>
    <ligand>
        <name>substrate</name>
    </ligand>
</feature>
<evidence type="ECO:0000256" key="1">
    <source>
        <dbReference type="ARBA" id="ARBA00000642"/>
    </source>
</evidence>
<keyword evidence="7 11" id="KW-0547">Nucleotide-binding</keyword>
<dbReference type="PANTHER" id="PTHR11406:SF23">
    <property type="entry name" value="PHOSPHOGLYCERATE KINASE 1, CHLOROPLASTIC-RELATED"/>
    <property type="match status" value="1"/>
</dbReference>
<comment type="subcellular location">
    <subcellularLocation>
        <location evidence="11">Cytoplasm</location>
    </subcellularLocation>
</comment>
<feature type="binding site" evidence="11">
    <location>
        <position position="123"/>
    </location>
    <ligand>
        <name>substrate</name>
    </ligand>
</feature>
<evidence type="ECO:0000256" key="8">
    <source>
        <dbReference type="ARBA" id="ARBA00022777"/>
    </source>
</evidence>
<evidence type="ECO:0000256" key="14">
    <source>
        <dbReference type="RuleBase" id="RU000532"/>
    </source>
</evidence>
<dbReference type="PANTHER" id="PTHR11406">
    <property type="entry name" value="PHOSPHOGLYCERATE KINASE"/>
    <property type="match status" value="1"/>
</dbReference>
<organism evidence="15 16">
    <name type="scientific">Mycoplasma wenyonii</name>
    <dbReference type="NCBI Taxonomy" id="65123"/>
    <lineage>
        <taxon>Bacteria</taxon>
        <taxon>Bacillati</taxon>
        <taxon>Mycoplasmatota</taxon>
        <taxon>Mollicutes</taxon>
        <taxon>Mycoplasmataceae</taxon>
        <taxon>Mycoplasma</taxon>
    </lineage>
</organism>
<feature type="binding site" evidence="11 13">
    <location>
        <begin position="366"/>
        <end position="369"/>
    </location>
    <ligand>
        <name>ATP</name>
        <dbReference type="ChEBI" id="CHEBI:30616"/>
    </ligand>
</feature>
<evidence type="ECO:0000256" key="13">
    <source>
        <dbReference type="PIRSR" id="PIRSR000724-2"/>
    </source>
</evidence>
<dbReference type="EC" id="2.7.2.3" evidence="4 11"/>
<evidence type="ECO:0000256" key="2">
    <source>
        <dbReference type="ARBA" id="ARBA00004838"/>
    </source>
</evidence>
<evidence type="ECO:0000256" key="12">
    <source>
        <dbReference type="PIRSR" id="PIRSR000724-1"/>
    </source>
</evidence>
<keyword evidence="9 11" id="KW-0067">ATP-binding</keyword>
<feature type="binding site" evidence="11 13">
    <location>
        <position position="336"/>
    </location>
    <ligand>
        <name>ATP</name>
        <dbReference type="ChEBI" id="CHEBI:30616"/>
    </ligand>
</feature>
<protein>
    <recommendedName>
        <fullName evidence="5 11">Phosphoglycerate kinase</fullName>
        <ecNumber evidence="4 11">2.7.2.3</ecNumber>
    </recommendedName>
</protein>
<comment type="caution">
    <text evidence="11">Lacks conserved residue(s) required for the propagation of feature annotation.</text>
</comment>
<dbReference type="GO" id="GO:0005829">
    <property type="term" value="C:cytosol"/>
    <property type="evidence" value="ECO:0007669"/>
    <property type="project" value="TreeGrafter"/>
</dbReference>
<evidence type="ECO:0000256" key="6">
    <source>
        <dbReference type="ARBA" id="ARBA00022679"/>
    </source>
</evidence>
<accession>A0A328PLQ3</accession>
<gene>
    <name evidence="11 15" type="primary">pgk</name>
    <name evidence="15" type="ORF">DNK47_00530</name>
</gene>